<keyword evidence="3" id="KW-1185">Reference proteome</keyword>
<dbReference type="AlphaFoldDB" id="A0A8U0HUR6"/>
<gene>
    <name evidence="2" type="ORF">M0R89_01780</name>
</gene>
<protein>
    <submittedName>
        <fullName evidence="2">CehA/McbA family metallohydrolase</fullName>
    </submittedName>
</protein>
<dbReference type="Proteomes" id="UP000830729">
    <property type="component" value="Chromosome"/>
</dbReference>
<organism evidence="2 3">
    <name type="scientific">Halorussus limi</name>
    <dbReference type="NCBI Taxonomy" id="2938695"/>
    <lineage>
        <taxon>Archaea</taxon>
        <taxon>Methanobacteriati</taxon>
        <taxon>Methanobacteriota</taxon>
        <taxon>Stenosarchaea group</taxon>
        <taxon>Halobacteria</taxon>
        <taxon>Halobacteriales</taxon>
        <taxon>Haladaptataceae</taxon>
        <taxon>Halorussus</taxon>
    </lineage>
</organism>
<dbReference type="CDD" id="cd07432">
    <property type="entry name" value="PHP_HisPPase"/>
    <property type="match status" value="1"/>
</dbReference>
<dbReference type="GO" id="GO:0004534">
    <property type="term" value="F:5'-3' RNA exonuclease activity"/>
    <property type="evidence" value="ECO:0007669"/>
    <property type="project" value="TreeGrafter"/>
</dbReference>
<dbReference type="GeneID" id="72183889"/>
<dbReference type="Pfam" id="PF13263">
    <property type="entry name" value="PHP_C"/>
    <property type="match status" value="1"/>
</dbReference>
<dbReference type="KEGG" id="halx:M0R89_01780"/>
<dbReference type="NCBIfam" id="NF038032">
    <property type="entry name" value="CehA_McbA_metalo"/>
    <property type="match status" value="1"/>
</dbReference>
<dbReference type="InterPro" id="IPR052018">
    <property type="entry name" value="PHP_domain"/>
</dbReference>
<dbReference type="PANTHER" id="PTHR42924">
    <property type="entry name" value="EXONUCLEASE"/>
    <property type="match status" value="1"/>
</dbReference>
<evidence type="ECO:0000313" key="3">
    <source>
        <dbReference type="Proteomes" id="UP000830729"/>
    </source>
</evidence>
<reference evidence="2 3" key="1">
    <citation type="submission" date="2022-04" db="EMBL/GenBank/DDBJ databases">
        <title>Diverse halophilic archaea isolated from saline environments.</title>
        <authorList>
            <person name="Cui H.-L."/>
        </authorList>
    </citation>
    <scope>NUCLEOTIDE SEQUENCE [LARGE SCALE GENOMIC DNA]</scope>
    <source>
        <strain evidence="2 3">XZYJT49</strain>
    </source>
</reference>
<evidence type="ECO:0000256" key="1">
    <source>
        <dbReference type="SAM" id="MobiDB-lite"/>
    </source>
</evidence>
<dbReference type="InterPro" id="IPR016195">
    <property type="entry name" value="Pol/histidinol_Pase-like"/>
</dbReference>
<proteinExistence type="predicted"/>
<feature type="compositionally biased region" description="Basic and acidic residues" evidence="1">
    <location>
        <begin position="242"/>
        <end position="253"/>
    </location>
</feature>
<dbReference type="RefSeq" id="WP_248650855.1">
    <property type="nucleotide sequence ID" value="NZ_CP096659.1"/>
</dbReference>
<name>A0A8U0HUR6_9EURY</name>
<dbReference type="EMBL" id="CP096659">
    <property type="protein sequence ID" value="UPV74812.1"/>
    <property type="molecule type" value="Genomic_DNA"/>
</dbReference>
<dbReference type="PANTHER" id="PTHR42924:SF3">
    <property type="entry name" value="POLYMERASE_HISTIDINOL PHOSPHATASE N-TERMINAL DOMAIN-CONTAINING PROTEIN"/>
    <property type="match status" value="1"/>
</dbReference>
<feature type="region of interest" description="Disordered" evidence="1">
    <location>
        <begin position="212"/>
        <end position="253"/>
    </location>
</feature>
<dbReference type="SUPFAM" id="SSF89550">
    <property type="entry name" value="PHP domain-like"/>
    <property type="match status" value="1"/>
</dbReference>
<sequence>MFTVDLHTHTRFFHGVPALGRAFDPVGARLLARTARYRDLDAVVTTNHDYYREFDLGGESFAVLPGIEVTTTRGHALVVGPDPPARTPEGELTPTQVVELAHDRDCAAIIAHPFRNSTVREADADFDAVEVNGKGTDPAEWVEQLAEARDLPLVGGSDAHYPVEVGRAYTEIEADELTPESLTAAIRDGRVEPRVDRSPSQQLLRRAYKAIHGQKGWLEHPAPEPPGLGTPPGEDENAPPPREPEAGDARTDT</sequence>
<dbReference type="Gene3D" id="3.20.20.140">
    <property type="entry name" value="Metal-dependent hydrolases"/>
    <property type="match status" value="1"/>
</dbReference>
<evidence type="ECO:0000313" key="2">
    <source>
        <dbReference type="EMBL" id="UPV74812.1"/>
    </source>
</evidence>
<dbReference type="GO" id="GO:0035312">
    <property type="term" value="F:5'-3' DNA exonuclease activity"/>
    <property type="evidence" value="ECO:0007669"/>
    <property type="project" value="TreeGrafter"/>
</dbReference>
<accession>A0A8U0HUR6</accession>